<reference evidence="2" key="1">
    <citation type="submission" date="2021-04" db="EMBL/GenBank/DDBJ databases">
        <title>Isolation of p-tert-butylphenol degrading bacteria Sphingobium phenoxybenzoativorans Tas13 from active sludge.</title>
        <authorList>
            <person name="Li Y."/>
        </authorList>
    </citation>
    <scope>NUCLEOTIDE SEQUENCE</scope>
    <source>
        <strain evidence="2">Tas13</strain>
    </source>
</reference>
<feature type="signal peptide" evidence="1">
    <location>
        <begin position="1"/>
        <end position="26"/>
    </location>
</feature>
<sequence length="435" mass="46701">MVKKIVQTLGYAAAAGSASFAGQAMAQAVERPIPVLPSDYPTELVGVSERYRPEFEAPGVSLGSFNLSPQVGAGLGYISNVYGRSFNKADDFYAAINPSLTLSRRGGAATEANLSATLSANLRRFFNEKSANETAMRALANGSIPVGNVFTVSGGGGFERAYERQEAGSFPTAARSPIKVDELTGFLRVRAAGARLRVTAGVDVRDQKYGDARLGGGLRTDQGFRDLTLLRGVGRVESSLTGAVSAFVEGRYTDVNYNRQFISAGVVNRDGGQAEGYLGIRVDAGKLRGVVSGGYTRRTFDSPTYRNFGGLAVDGELTYYASGLTTYTLEAHRNINENGDPGVTAMFNTGARLRVDHELLRYIILSGNVGYDAFSYKSISRTDKVASVGGGVRYLANRHFEINADVNYLKRTSNLPLFGTEFNRFQGVISLVARL</sequence>
<gene>
    <name evidence="2" type="ORF">KFK14_22440</name>
</gene>
<evidence type="ECO:0000313" key="3">
    <source>
        <dbReference type="Proteomes" id="UP000681425"/>
    </source>
</evidence>
<dbReference type="Proteomes" id="UP000681425">
    <property type="component" value="Chromosome"/>
</dbReference>
<dbReference type="EMBL" id="CP073910">
    <property type="protein sequence ID" value="QUT05673.1"/>
    <property type="molecule type" value="Genomic_DNA"/>
</dbReference>
<dbReference type="InterPro" id="IPR018759">
    <property type="entry name" value="BBP2_2"/>
</dbReference>
<dbReference type="Pfam" id="PF10082">
    <property type="entry name" value="BBP2_2"/>
    <property type="match status" value="1"/>
</dbReference>
<feature type="chain" id="PRO_5036782118" evidence="1">
    <location>
        <begin position="27"/>
        <end position="435"/>
    </location>
</feature>
<name>A0A975K7T9_9SPHN</name>
<protein>
    <submittedName>
        <fullName evidence="2">Outer membrane beta-barrel protein</fullName>
    </submittedName>
</protein>
<organism evidence="2 3">
    <name type="scientific">Sphingobium phenoxybenzoativorans</name>
    <dbReference type="NCBI Taxonomy" id="1592790"/>
    <lineage>
        <taxon>Bacteria</taxon>
        <taxon>Pseudomonadati</taxon>
        <taxon>Pseudomonadota</taxon>
        <taxon>Alphaproteobacteria</taxon>
        <taxon>Sphingomonadales</taxon>
        <taxon>Sphingomonadaceae</taxon>
        <taxon>Sphingobium</taxon>
    </lineage>
</organism>
<proteinExistence type="predicted"/>
<evidence type="ECO:0000256" key="1">
    <source>
        <dbReference type="SAM" id="SignalP"/>
    </source>
</evidence>
<keyword evidence="1" id="KW-0732">Signal</keyword>
<dbReference type="AlphaFoldDB" id="A0A975K7T9"/>
<evidence type="ECO:0000313" key="2">
    <source>
        <dbReference type="EMBL" id="QUT05673.1"/>
    </source>
</evidence>
<keyword evidence="3" id="KW-1185">Reference proteome</keyword>
<dbReference type="KEGG" id="spph:KFK14_22440"/>
<accession>A0A975K7T9</accession>
<dbReference type="RefSeq" id="WP_212609197.1">
    <property type="nucleotide sequence ID" value="NZ_CP073910.1"/>
</dbReference>